<proteinExistence type="predicted"/>
<dbReference type="Pfam" id="PF01467">
    <property type="entry name" value="CTP_transf_like"/>
    <property type="match status" value="1"/>
</dbReference>
<dbReference type="EMBL" id="LBVT01000014">
    <property type="protein sequence ID" value="KKQ91451.1"/>
    <property type="molecule type" value="Genomic_DNA"/>
</dbReference>
<evidence type="ECO:0000313" key="4">
    <source>
        <dbReference type="EMBL" id="KKQ91451.1"/>
    </source>
</evidence>
<accession>A0A0G0PQ16</accession>
<name>A0A0G0PQ16_9BACT</name>
<reference evidence="4 5" key="1">
    <citation type="journal article" date="2015" name="Nature">
        <title>rRNA introns, odd ribosomes, and small enigmatic genomes across a large radiation of phyla.</title>
        <authorList>
            <person name="Brown C.T."/>
            <person name="Hug L.A."/>
            <person name="Thomas B.C."/>
            <person name="Sharon I."/>
            <person name="Castelle C.J."/>
            <person name="Singh A."/>
            <person name="Wilkins M.J."/>
            <person name="Williams K.H."/>
            <person name="Banfield J.F."/>
        </authorList>
    </citation>
    <scope>NUCLEOTIDE SEQUENCE [LARGE SCALE GENOMIC DNA]</scope>
</reference>
<dbReference type="AlphaFoldDB" id="A0A0G0PQ16"/>
<dbReference type="InterPro" id="IPR050385">
    <property type="entry name" value="Archaeal_FAD_synthase"/>
</dbReference>
<dbReference type="InterPro" id="IPR014729">
    <property type="entry name" value="Rossmann-like_a/b/a_fold"/>
</dbReference>
<gene>
    <name evidence="4" type="ORF">UT16_C0014G0007</name>
</gene>
<sequence length="153" mass="17608">MIIVYTSGVFDILHRGHLNILIKAKALGDQLVVGIQKDKAVFESKGHFPTLSTRERVEQMRTLPFIDEVITYQSGTDQTKTLDSVKPDVMVQGDDWPLQTDRAKVIEYLNDHNIKLILIPYTKEISDMEIKRRIITSFEDEKGKKNNDYESKV</sequence>
<evidence type="ECO:0000259" key="3">
    <source>
        <dbReference type="Pfam" id="PF01467"/>
    </source>
</evidence>
<evidence type="ECO:0000256" key="1">
    <source>
        <dbReference type="ARBA" id="ARBA00022679"/>
    </source>
</evidence>
<feature type="domain" description="Cytidyltransferase-like" evidence="3">
    <location>
        <begin position="6"/>
        <end position="102"/>
    </location>
</feature>
<dbReference type="PANTHER" id="PTHR43793">
    <property type="entry name" value="FAD SYNTHASE"/>
    <property type="match status" value="1"/>
</dbReference>
<dbReference type="Gene3D" id="3.40.50.620">
    <property type="entry name" value="HUPs"/>
    <property type="match status" value="1"/>
</dbReference>
<dbReference type="GO" id="GO:0016779">
    <property type="term" value="F:nucleotidyltransferase activity"/>
    <property type="evidence" value="ECO:0007669"/>
    <property type="project" value="UniProtKB-KW"/>
</dbReference>
<dbReference type="Proteomes" id="UP000034706">
    <property type="component" value="Unassembled WGS sequence"/>
</dbReference>
<dbReference type="PANTHER" id="PTHR43793:SF1">
    <property type="entry name" value="FAD SYNTHASE"/>
    <property type="match status" value="1"/>
</dbReference>
<organism evidence="4 5">
    <name type="scientific">Candidatus Azambacteria bacterium GW2011_GWA2_39_10</name>
    <dbReference type="NCBI Taxonomy" id="1618611"/>
    <lineage>
        <taxon>Bacteria</taxon>
        <taxon>Candidatus Azamiibacteriota</taxon>
    </lineage>
</organism>
<keyword evidence="1 4" id="KW-0808">Transferase</keyword>
<evidence type="ECO:0000313" key="5">
    <source>
        <dbReference type="Proteomes" id="UP000034706"/>
    </source>
</evidence>
<evidence type="ECO:0000256" key="2">
    <source>
        <dbReference type="ARBA" id="ARBA00022695"/>
    </source>
</evidence>
<dbReference type="SUPFAM" id="SSF52374">
    <property type="entry name" value="Nucleotidylyl transferase"/>
    <property type="match status" value="1"/>
</dbReference>
<protein>
    <submittedName>
        <fullName evidence="4">Glycerol-3-phosphate cytidyltransferase</fullName>
    </submittedName>
</protein>
<keyword evidence="2" id="KW-0548">Nucleotidyltransferase</keyword>
<dbReference type="InterPro" id="IPR004821">
    <property type="entry name" value="Cyt_trans-like"/>
</dbReference>
<comment type="caution">
    <text evidence="4">The sequence shown here is derived from an EMBL/GenBank/DDBJ whole genome shotgun (WGS) entry which is preliminary data.</text>
</comment>
<dbReference type="NCBIfam" id="TIGR00125">
    <property type="entry name" value="cyt_tran_rel"/>
    <property type="match status" value="1"/>
</dbReference>